<evidence type="ECO:0000256" key="1">
    <source>
        <dbReference type="SAM" id="Phobius"/>
    </source>
</evidence>
<accession>A0A4D7C9H6</accession>
<keyword evidence="2" id="KW-0808">Transferase</keyword>
<feature type="transmembrane region" description="Helical" evidence="1">
    <location>
        <begin position="48"/>
        <end position="65"/>
    </location>
</feature>
<sequence>MYRNSDSYDLAPAFAAEAALASDVGAWADVGAVAAVDKTGAYVTLKRGIDIFGALVGLLLLSPILQRLRSPYG</sequence>
<dbReference type="KEGG" id="hgn:E6W36_08520"/>
<name>A0A4D7C9H6_9SPHN</name>
<organism evidence="2 3">
    <name type="scientific">Hankyongella ginsenosidimutans</name>
    <dbReference type="NCBI Taxonomy" id="1763828"/>
    <lineage>
        <taxon>Bacteria</taxon>
        <taxon>Pseudomonadati</taxon>
        <taxon>Pseudomonadota</taxon>
        <taxon>Alphaproteobacteria</taxon>
        <taxon>Sphingomonadales</taxon>
        <taxon>Sphingomonadaceae</taxon>
        <taxon>Hankyongella</taxon>
    </lineage>
</organism>
<dbReference type="AlphaFoldDB" id="A0A4D7C9H6"/>
<gene>
    <name evidence="2" type="ORF">E6W36_08520</name>
</gene>
<keyword evidence="1" id="KW-1133">Transmembrane helix</keyword>
<dbReference type="Proteomes" id="UP000298714">
    <property type="component" value="Chromosome"/>
</dbReference>
<dbReference type="GO" id="GO:0016740">
    <property type="term" value="F:transferase activity"/>
    <property type="evidence" value="ECO:0007669"/>
    <property type="project" value="UniProtKB-KW"/>
</dbReference>
<keyword evidence="1" id="KW-0812">Transmembrane</keyword>
<evidence type="ECO:0000313" key="3">
    <source>
        <dbReference type="Proteomes" id="UP000298714"/>
    </source>
</evidence>
<evidence type="ECO:0000313" key="2">
    <source>
        <dbReference type="EMBL" id="QCI79567.1"/>
    </source>
</evidence>
<dbReference type="RefSeq" id="WP_222872371.1">
    <property type="nucleotide sequence ID" value="NZ_CP039704.1"/>
</dbReference>
<proteinExistence type="predicted"/>
<keyword evidence="3" id="KW-1185">Reference proteome</keyword>
<protein>
    <submittedName>
        <fullName evidence="2">Sugar transferase</fullName>
    </submittedName>
</protein>
<dbReference type="EMBL" id="CP039704">
    <property type="protein sequence ID" value="QCI79567.1"/>
    <property type="molecule type" value="Genomic_DNA"/>
</dbReference>
<reference evidence="3" key="1">
    <citation type="submission" date="2019-04" db="EMBL/GenBank/DDBJ databases">
        <title>Complete genome sequence of Sphingomonas sp. W1-2-3.</title>
        <authorList>
            <person name="Im W.T."/>
        </authorList>
    </citation>
    <scope>NUCLEOTIDE SEQUENCE [LARGE SCALE GENOMIC DNA]</scope>
    <source>
        <strain evidence="3">W1-2-3</strain>
    </source>
</reference>
<keyword evidence="1" id="KW-0472">Membrane</keyword>